<comment type="caution">
    <text evidence="1">The sequence shown here is derived from an EMBL/GenBank/DDBJ whole genome shotgun (WGS) entry which is preliminary data.</text>
</comment>
<dbReference type="InterPro" id="IPR024006">
    <property type="entry name" value="Alt_signal_exp_actinobact"/>
</dbReference>
<sequence>MSRISKTTTAALAGAAAVVLLAGGGGTFALWQADATVETATLTTGGLTVTPSSATWVLNPEPGKKAERGSFPEEFRIVPGDTVRFNNQVKVEATGDNLNALITVDLGFRGADGPVDEAFFDALAAGNSVLVLNRVLGPGSNQQEGRMLFKNIQDGRVQFKTTVEEGSHTFALVSTYALPFEGDHDALQRAQVGLGDVTITARQIP</sequence>
<name>A0A552WM25_9MICO</name>
<evidence type="ECO:0000313" key="2">
    <source>
        <dbReference type="Proteomes" id="UP000318693"/>
    </source>
</evidence>
<dbReference type="AlphaFoldDB" id="A0A552WM25"/>
<proteinExistence type="predicted"/>
<gene>
    <name evidence="1" type="ORF">FJ693_16130</name>
</gene>
<dbReference type="RefSeq" id="WP_143419489.1">
    <property type="nucleotide sequence ID" value="NZ_VJXR01000064.1"/>
</dbReference>
<dbReference type="Proteomes" id="UP000318693">
    <property type="component" value="Unassembled WGS sequence"/>
</dbReference>
<protein>
    <submittedName>
        <fullName evidence="1">Alternate-type signal peptide domain-containing protein</fullName>
    </submittedName>
</protein>
<organism evidence="1 2">
    <name type="scientific">Georgenia yuyongxinii</name>
    <dbReference type="NCBI Taxonomy" id="2589797"/>
    <lineage>
        <taxon>Bacteria</taxon>
        <taxon>Bacillati</taxon>
        <taxon>Actinomycetota</taxon>
        <taxon>Actinomycetes</taxon>
        <taxon>Micrococcales</taxon>
        <taxon>Bogoriellaceae</taxon>
        <taxon>Georgenia</taxon>
    </lineage>
</organism>
<dbReference type="NCBIfam" id="TIGR04089">
    <property type="entry name" value="exp_by_SipW_III"/>
    <property type="match status" value="1"/>
</dbReference>
<reference evidence="1 2" key="1">
    <citation type="submission" date="2019-07" db="EMBL/GenBank/DDBJ databases">
        <title>Georgenia wutianyii sp. nov. and Georgenia *** sp. nov. isolated from plateau pika (Ochotona curzoniae) in the Qinghai-Tibet plateau of China.</title>
        <authorList>
            <person name="Tian Z."/>
        </authorList>
    </citation>
    <scope>NUCLEOTIDE SEQUENCE [LARGE SCALE GENOMIC DNA]</scope>
    <source>
        <strain evidence="1 2">Z446</strain>
    </source>
</reference>
<accession>A0A552WM25</accession>
<evidence type="ECO:0000313" key="1">
    <source>
        <dbReference type="EMBL" id="TRW43818.1"/>
    </source>
</evidence>
<keyword evidence="2" id="KW-1185">Reference proteome</keyword>
<dbReference type="EMBL" id="VJXR01000064">
    <property type="protein sequence ID" value="TRW43818.1"/>
    <property type="molecule type" value="Genomic_DNA"/>
</dbReference>